<keyword evidence="1" id="KW-0732">Signal</keyword>
<gene>
    <name evidence="3" type="ORF">ABOZ73_11230</name>
</gene>
<evidence type="ECO:0000259" key="2">
    <source>
        <dbReference type="Pfam" id="PF01261"/>
    </source>
</evidence>
<evidence type="ECO:0000256" key="1">
    <source>
        <dbReference type="SAM" id="SignalP"/>
    </source>
</evidence>
<dbReference type="InterPro" id="IPR006311">
    <property type="entry name" value="TAT_signal"/>
</dbReference>
<dbReference type="EMBL" id="CP158375">
    <property type="protein sequence ID" value="XDO95386.1"/>
    <property type="molecule type" value="Genomic_DNA"/>
</dbReference>
<name>A0AB39KNJ6_9CAUL</name>
<reference evidence="3" key="1">
    <citation type="submission" date="2024-06" db="EMBL/GenBank/DDBJ databases">
        <title>Caulobacter inopinatus, sp. nov.</title>
        <authorList>
            <person name="Donachie S.P."/>
        </authorList>
    </citation>
    <scope>NUCLEOTIDE SEQUENCE</scope>
    <source>
        <strain evidence="3">73W</strain>
    </source>
</reference>
<keyword evidence="3" id="KW-0413">Isomerase</keyword>
<organism evidence="3">
    <name type="scientific">Caulobacter sp. 73W</name>
    <dbReference type="NCBI Taxonomy" id="3161137"/>
    <lineage>
        <taxon>Bacteria</taxon>
        <taxon>Pseudomonadati</taxon>
        <taxon>Pseudomonadota</taxon>
        <taxon>Alphaproteobacteria</taxon>
        <taxon>Caulobacterales</taxon>
        <taxon>Caulobacteraceae</taxon>
        <taxon>Caulobacter</taxon>
    </lineage>
</organism>
<accession>A0AB39KNJ6</accession>
<dbReference type="InterPro" id="IPR036237">
    <property type="entry name" value="Xyl_isomerase-like_sf"/>
</dbReference>
<dbReference type="Gene3D" id="3.20.20.150">
    <property type="entry name" value="Divalent-metal-dependent TIM barrel enzymes"/>
    <property type="match status" value="1"/>
</dbReference>
<dbReference type="PROSITE" id="PS51318">
    <property type="entry name" value="TAT"/>
    <property type="match status" value="1"/>
</dbReference>
<proteinExistence type="predicted"/>
<feature type="chain" id="PRO_5044282668" evidence="1">
    <location>
        <begin position="25"/>
        <end position="292"/>
    </location>
</feature>
<dbReference type="Pfam" id="PF01261">
    <property type="entry name" value="AP_endonuc_2"/>
    <property type="match status" value="1"/>
</dbReference>
<feature type="signal peptide" evidence="1">
    <location>
        <begin position="1"/>
        <end position="24"/>
    </location>
</feature>
<dbReference type="RefSeq" id="WP_369058235.1">
    <property type="nucleotide sequence ID" value="NZ_CP158375.1"/>
</dbReference>
<dbReference type="SUPFAM" id="SSF51658">
    <property type="entry name" value="Xylose isomerase-like"/>
    <property type="match status" value="1"/>
</dbReference>
<dbReference type="GO" id="GO:0016853">
    <property type="term" value="F:isomerase activity"/>
    <property type="evidence" value="ECO:0007669"/>
    <property type="project" value="UniProtKB-KW"/>
</dbReference>
<dbReference type="PANTHER" id="PTHR12110:SF41">
    <property type="entry name" value="INOSOSE DEHYDRATASE"/>
    <property type="match status" value="1"/>
</dbReference>
<dbReference type="InterPro" id="IPR050312">
    <property type="entry name" value="IolE/XylAMocC-like"/>
</dbReference>
<feature type="domain" description="Xylose isomerase-like TIM barrel" evidence="2">
    <location>
        <begin position="51"/>
        <end position="276"/>
    </location>
</feature>
<dbReference type="AlphaFoldDB" id="A0AB39KNJ6"/>
<protein>
    <submittedName>
        <fullName evidence="3">Sugar phosphate isomerase/epimerase</fullName>
    </submittedName>
</protein>
<dbReference type="PANTHER" id="PTHR12110">
    <property type="entry name" value="HYDROXYPYRUVATE ISOMERASE"/>
    <property type="match status" value="1"/>
</dbReference>
<evidence type="ECO:0000313" key="3">
    <source>
        <dbReference type="EMBL" id="XDO95386.1"/>
    </source>
</evidence>
<dbReference type="InterPro" id="IPR013022">
    <property type="entry name" value="Xyl_isomerase-like_TIM-brl"/>
</dbReference>
<sequence length="292" mass="31461">MIGALSRRAFLATGLAAVATPALAARSPWPLGVQLWSVHAELTADFEPTLRRLAKIGYARVETAGLHGRTPKVFRKALDEAGLTCDSAHVSMPDLRDNPDAAIAMARDLGAKYLVCGSPAPLRPLQKGLDWNTALARAMTLDDWKHNAELLNRFDAMAAKAGLRMGYHNHLAEAGLYEGVRAYDVLLARTQPDLVCMELDVAWAAAGGLDPAALIKAHGARIELLHLKDLMARPDPGRVITTTEVGRGVIDWTAVIAAARAAGVRAAFVEQEPPYARPVLESLRISRDFLIG</sequence>